<dbReference type="RefSeq" id="WP_011996830.1">
    <property type="nucleotide sequence ID" value="NC_009727.1"/>
</dbReference>
<sequence>MKKLVIVGAQLNFLVGDIEGNTQLIIDAANQAYQESKADLILFPELSITSYPPEDLLFRPALYRRVHQALQTIADKVKNTTVVVGYPDFIDNKCYNKAAVIADGKIVATYAKHELPNYRVFDEKRYFAAGDQPCVIEIKGVKIGILICEDLWLENPIKQSVAAGAQLIACINASPFAQDKSHHRRDLLTKRTKRYHIPIVYLNLVGGQDELVFDGGSLVFNQHGELIQQGSYLKEELITVEFDIDDNLTILTKTPLPPEPLDEEKIYNVLVLGVRDYINKNNFPGAVIGLSGGVDSALTLAIAVDAIGSERVSGVLMPSPFTSTMSIEDAEGKAKALNVRTSTINIQPIFEAFIRSLESEFTGLGKDVTEENLQARIRGTLLMAISNKKGAIVLTTGNKSEMAVGYATLYGDMAGGFGVLKDVYKTMVYRLCRYRNTISRVIPERVLERPPSAELAPDQKDQDVLPPYHILDEILERYIAKDEDPTAIAAGGFDVEMVKKVVRMINRNEYKRRQAPIGIRITERAFGKDRRYPITSGFAKDV</sequence>
<organism evidence="11 12">
    <name type="scientific">Coxiella burnetii (strain Dugway 5J108-111)</name>
    <dbReference type="NCBI Taxonomy" id="434922"/>
    <lineage>
        <taxon>Bacteria</taxon>
        <taxon>Pseudomonadati</taxon>
        <taxon>Pseudomonadota</taxon>
        <taxon>Gammaproteobacteria</taxon>
        <taxon>Legionellales</taxon>
        <taxon>Coxiellaceae</taxon>
        <taxon>Coxiella</taxon>
    </lineage>
</organism>
<feature type="active site" description="Proton acceptor; for glutaminase activity" evidence="7">
    <location>
        <position position="45"/>
    </location>
</feature>
<feature type="active site" description="Nucleophile; for glutaminase activity" evidence="7">
    <location>
        <position position="148"/>
    </location>
</feature>
<dbReference type="Gene3D" id="3.60.110.10">
    <property type="entry name" value="Carbon-nitrogen hydrolase"/>
    <property type="match status" value="1"/>
</dbReference>
<dbReference type="HOGENOM" id="CLU_022313_2_0_6"/>
<evidence type="ECO:0000256" key="7">
    <source>
        <dbReference type="HAMAP-Rule" id="MF_02090"/>
    </source>
</evidence>
<dbReference type="InterPro" id="IPR022310">
    <property type="entry name" value="NAD/GMP_synthase"/>
</dbReference>
<dbReference type="InterPro" id="IPR003010">
    <property type="entry name" value="C-N_Hydrolase"/>
</dbReference>
<dbReference type="PROSITE" id="PS50263">
    <property type="entry name" value="CN_HYDROLASE"/>
    <property type="match status" value="1"/>
</dbReference>
<dbReference type="CDD" id="cd07570">
    <property type="entry name" value="GAT_Gln-NAD-synth"/>
    <property type="match status" value="1"/>
</dbReference>
<dbReference type="AlphaFoldDB" id="A9KFL1"/>
<comment type="function">
    <text evidence="7">Catalyzes the ATP-dependent amidation of deamido-NAD to form NAD. Uses L-glutamine as a nitrogen source.</text>
</comment>
<dbReference type="Proteomes" id="UP000008555">
    <property type="component" value="Chromosome"/>
</dbReference>
<proteinExistence type="inferred from homology"/>
<feature type="binding site" evidence="7">
    <location>
        <position position="180"/>
    </location>
    <ligand>
        <name>L-glutamine</name>
        <dbReference type="ChEBI" id="CHEBI:58359"/>
    </ligand>
</feature>
<dbReference type="FunFam" id="3.60.110.10:FF:000043">
    <property type="entry name" value="Glutamine-dependent NAD(+) synthetase"/>
    <property type="match status" value="1"/>
</dbReference>
<protein>
    <recommendedName>
        <fullName evidence="7 8">Glutamine-dependent NAD(+) synthetase</fullName>
        <ecNumber evidence="7 8">6.3.5.1</ecNumber>
    </recommendedName>
    <alternativeName>
        <fullName evidence="7 8">NAD(+) synthase [glutamine-hydrolyzing]</fullName>
    </alternativeName>
</protein>
<comment type="catalytic activity">
    <reaction evidence="7 8">
        <text>deamido-NAD(+) + L-glutamine + ATP + H2O = L-glutamate + AMP + diphosphate + NAD(+) + H(+)</text>
        <dbReference type="Rhea" id="RHEA:24384"/>
        <dbReference type="ChEBI" id="CHEBI:15377"/>
        <dbReference type="ChEBI" id="CHEBI:15378"/>
        <dbReference type="ChEBI" id="CHEBI:29985"/>
        <dbReference type="ChEBI" id="CHEBI:30616"/>
        <dbReference type="ChEBI" id="CHEBI:33019"/>
        <dbReference type="ChEBI" id="CHEBI:57540"/>
        <dbReference type="ChEBI" id="CHEBI:58359"/>
        <dbReference type="ChEBI" id="CHEBI:58437"/>
        <dbReference type="ChEBI" id="CHEBI:456215"/>
        <dbReference type="EC" id="6.3.5.1"/>
    </reaction>
</comment>
<evidence type="ECO:0000256" key="8">
    <source>
        <dbReference type="PIRNR" id="PIRNR006630"/>
    </source>
</evidence>
<dbReference type="InterPro" id="IPR036526">
    <property type="entry name" value="C-N_Hydrolase_sf"/>
</dbReference>
<dbReference type="UniPathway" id="UPA00253">
    <property type="reaction ID" value="UER00334"/>
</dbReference>
<evidence type="ECO:0000259" key="10">
    <source>
        <dbReference type="PROSITE" id="PS50263"/>
    </source>
</evidence>
<feature type="domain" description="CN hydrolase" evidence="10">
    <location>
        <begin position="4"/>
        <end position="244"/>
    </location>
</feature>
<dbReference type="GO" id="GO:0005737">
    <property type="term" value="C:cytoplasm"/>
    <property type="evidence" value="ECO:0007669"/>
    <property type="project" value="InterPro"/>
</dbReference>
<dbReference type="SUPFAM" id="SSF52402">
    <property type="entry name" value="Adenine nucleotide alpha hydrolases-like"/>
    <property type="match status" value="1"/>
</dbReference>
<dbReference type="InterPro" id="IPR014445">
    <property type="entry name" value="Gln-dep_NAD_synthase"/>
</dbReference>
<dbReference type="EC" id="6.3.5.1" evidence="7 8"/>
<feature type="binding site" evidence="7">
    <location>
        <position position="511"/>
    </location>
    <ligand>
        <name>deamido-NAD(+)</name>
        <dbReference type="ChEBI" id="CHEBI:58437"/>
        <note>ligand shared between two neighboring subunits</note>
    </ligand>
</feature>
<feature type="active site" description="For glutaminase activity" evidence="7">
    <location>
        <position position="112"/>
    </location>
</feature>
<comment type="similarity">
    <text evidence="9">Belongs to the NAD synthetase family.</text>
</comment>
<dbReference type="InterPro" id="IPR003694">
    <property type="entry name" value="NAD_synthase"/>
</dbReference>
<dbReference type="GO" id="GO:0004359">
    <property type="term" value="F:glutaminase activity"/>
    <property type="evidence" value="ECO:0007669"/>
    <property type="project" value="InterPro"/>
</dbReference>
<comment type="similarity">
    <text evidence="2 7 8">In the C-terminal section; belongs to the NAD synthetase family.</text>
</comment>
<dbReference type="NCBIfam" id="NF010588">
    <property type="entry name" value="PRK13981.1"/>
    <property type="match status" value="1"/>
</dbReference>
<evidence type="ECO:0000313" key="12">
    <source>
        <dbReference type="Proteomes" id="UP000008555"/>
    </source>
</evidence>
<dbReference type="NCBIfam" id="TIGR00552">
    <property type="entry name" value="nadE"/>
    <property type="match status" value="1"/>
</dbReference>
<feature type="binding site" evidence="7">
    <location>
        <position position="118"/>
    </location>
    <ligand>
        <name>L-glutamine</name>
        <dbReference type="ChEBI" id="CHEBI:58359"/>
    </ligand>
</feature>
<dbReference type="GO" id="GO:0005524">
    <property type="term" value="F:ATP binding"/>
    <property type="evidence" value="ECO:0007669"/>
    <property type="project" value="UniProtKB-UniRule"/>
</dbReference>
<dbReference type="InterPro" id="IPR014729">
    <property type="entry name" value="Rossmann-like_a/b/a_fold"/>
</dbReference>
<evidence type="ECO:0000256" key="3">
    <source>
        <dbReference type="ARBA" id="ARBA00022598"/>
    </source>
</evidence>
<reference evidence="11 12" key="1">
    <citation type="journal article" date="2009" name="Infect. Immun.">
        <title>Comparative genomics reveal extensive transposon-mediated genomic plasticity and diversity among potential effector proteins within the genus Coxiella.</title>
        <authorList>
            <person name="Beare P.A."/>
            <person name="Unsworth N."/>
            <person name="Andoh M."/>
            <person name="Voth D.E."/>
            <person name="Omsland A."/>
            <person name="Gilk S.D."/>
            <person name="Williams K.P."/>
            <person name="Sobral B.W."/>
            <person name="Kupko J.J.III."/>
            <person name="Porcella S.F."/>
            <person name="Samuel J.E."/>
            <person name="Heinzen R.A."/>
        </authorList>
    </citation>
    <scope>NUCLEOTIDE SEQUENCE [LARGE SCALE GENOMIC DNA]</scope>
    <source>
        <strain evidence="11 12">Dugway 5J108-111</strain>
    </source>
</reference>
<keyword evidence="4 7" id="KW-0547">Nucleotide-binding</keyword>
<feature type="binding site" evidence="7">
    <location>
        <position position="396"/>
    </location>
    <ligand>
        <name>ATP</name>
        <dbReference type="ChEBI" id="CHEBI:30616"/>
    </ligand>
</feature>
<dbReference type="GO" id="GO:0008795">
    <property type="term" value="F:NAD+ synthase activity"/>
    <property type="evidence" value="ECO:0007669"/>
    <property type="project" value="UniProtKB-UniRule"/>
</dbReference>
<dbReference type="PANTHER" id="PTHR23090">
    <property type="entry name" value="NH 3 /GLUTAMINE-DEPENDENT NAD + SYNTHETASE"/>
    <property type="match status" value="1"/>
</dbReference>
<name>A9KFL1_COXBN</name>
<dbReference type="SUPFAM" id="SSF56317">
    <property type="entry name" value="Carbon-nitrogen hydrolase"/>
    <property type="match status" value="1"/>
</dbReference>
<dbReference type="GO" id="GO:0009435">
    <property type="term" value="P:NAD+ biosynthetic process"/>
    <property type="evidence" value="ECO:0007669"/>
    <property type="project" value="UniProtKB-UniRule"/>
</dbReference>
<keyword evidence="3 7" id="KW-0436">Ligase</keyword>
<evidence type="ECO:0000256" key="9">
    <source>
        <dbReference type="RuleBase" id="RU003811"/>
    </source>
</evidence>
<dbReference type="GO" id="GO:0003952">
    <property type="term" value="F:NAD+ synthase (glutamine-hydrolyzing) activity"/>
    <property type="evidence" value="ECO:0007669"/>
    <property type="project" value="UniProtKB-UniRule"/>
</dbReference>
<comment type="caution">
    <text evidence="7">Lacks conserved residue(s) required for the propagation of feature annotation.</text>
</comment>
<evidence type="ECO:0000256" key="1">
    <source>
        <dbReference type="ARBA" id="ARBA00005188"/>
    </source>
</evidence>
<dbReference type="Pfam" id="PF00795">
    <property type="entry name" value="CN_hydrolase"/>
    <property type="match status" value="1"/>
</dbReference>
<evidence type="ECO:0000256" key="2">
    <source>
        <dbReference type="ARBA" id="ARBA00007145"/>
    </source>
</evidence>
<feature type="binding site" evidence="7">
    <location>
        <begin position="289"/>
        <end position="296"/>
    </location>
    <ligand>
        <name>ATP</name>
        <dbReference type="ChEBI" id="CHEBI:30616"/>
    </ligand>
</feature>
<evidence type="ECO:0000256" key="5">
    <source>
        <dbReference type="ARBA" id="ARBA00022840"/>
    </source>
</evidence>
<dbReference type="KEGG" id="cbd:CBUD_0922"/>
<dbReference type="PIRSF" id="PIRSF006630">
    <property type="entry name" value="NADS_GAT"/>
    <property type="match status" value="1"/>
</dbReference>
<evidence type="ECO:0000313" key="11">
    <source>
        <dbReference type="EMBL" id="ABS76975.1"/>
    </source>
</evidence>
<feature type="binding site" evidence="7">
    <location>
        <position position="372"/>
    </location>
    <ligand>
        <name>deamido-NAD(+)</name>
        <dbReference type="ChEBI" id="CHEBI:58437"/>
        <note>ligand shared between two neighboring subunits</note>
    </ligand>
</feature>
<evidence type="ECO:0000256" key="4">
    <source>
        <dbReference type="ARBA" id="ARBA00022741"/>
    </source>
</evidence>
<keyword evidence="6 7" id="KW-0520">NAD</keyword>
<dbReference type="PANTHER" id="PTHR23090:SF9">
    <property type="entry name" value="GLUTAMINE-DEPENDENT NAD(+) SYNTHETASE"/>
    <property type="match status" value="1"/>
</dbReference>
<feature type="binding site" evidence="7">
    <location>
        <position position="401"/>
    </location>
    <ligand>
        <name>deamido-NAD(+)</name>
        <dbReference type="ChEBI" id="CHEBI:58437"/>
        <note>ligand shared between two neighboring subunits</note>
    </ligand>
</feature>
<evidence type="ECO:0000256" key="6">
    <source>
        <dbReference type="ARBA" id="ARBA00023027"/>
    </source>
</evidence>
<dbReference type="Pfam" id="PF02540">
    <property type="entry name" value="NAD_synthase"/>
    <property type="match status" value="1"/>
</dbReference>
<feature type="binding site" evidence="7">
    <location>
        <position position="174"/>
    </location>
    <ligand>
        <name>L-glutamine</name>
        <dbReference type="ChEBI" id="CHEBI:58359"/>
    </ligand>
</feature>
<dbReference type="CDD" id="cd00553">
    <property type="entry name" value="NAD_synthase"/>
    <property type="match status" value="1"/>
</dbReference>
<keyword evidence="5 7" id="KW-0067">ATP-binding</keyword>
<dbReference type="FunFam" id="3.40.50.620:FF:000106">
    <property type="entry name" value="Glutamine-dependent NAD(+) synthetase"/>
    <property type="match status" value="1"/>
</dbReference>
<gene>
    <name evidence="7 11" type="primary">nadE</name>
    <name evidence="11" type="ordered locus">CBUD_0922</name>
</gene>
<dbReference type="EMBL" id="CP000733">
    <property type="protein sequence ID" value="ABS76975.1"/>
    <property type="molecule type" value="Genomic_DNA"/>
</dbReference>
<comment type="pathway">
    <text evidence="1 7 8">Cofactor biosynthesis; NAD(+) biosynthesis; NAD(+) from deamido-NAD(+) (L-Gln route): step 1/1.</text>
</comment>
<dbReference type="HAMAP" id="MF_02090">
    <property type="entry name" value="NadE_glutamine_dep"/>
    <property type="match status" value="1"/>
</dbReference>
<accession>A9KFL1</accession>
<dbReference type="Gene3D" id="3.40.50.620">
    <property type="entry name" value="HUPs"/>
    <property type="match status" value="1"/>
</dbReference>